<protein>
    <submittedName>
        <fullName evidence="2">Uncharacterized protein</fullName>
    </submittedName>
</protein>
<name>A0A840WU32_9ACTN</name>
<keyword evidence="1" id="KW-0472">Membrane</keyword>
<keyword evidence="3" id="KW-1185">Reference proteome</keyword>
<reference evidence="2 3" key="1">
    <citation type="submission" date="2020-08" db="EMBL/GenBank/DDBJ databases">
        <title>Sequencing the genomes of 1000 actinobacteria strains.</title>
        <authorList>
            <person name="Klenk H.-P."/>
        </authorList>
    </citation>
    <scope>NUCLEOTIDE SEQUENCE [LARGE SCALE GENOMIC DNA]</scope>
    <source>
        <strain evidence="2 3">DSM 44598</strain>
    </source>
</reference>
<proteinExistence type="predicted"/>
<evidence type="ECO:0000313" key="3">
    <source>
        <dbReference type="Proteomes" id="UP000579647"/>
    </source>
</evidence>
<dbReference type="EMBL" id="JACHDO010000001">
    <property type="protein sequence ID" value="MBB5495076.1"/>
    <property type="molecule type" value="Genomic_DNA"/>
</dbReference>
<keyword evidence="1" id="KW-1133">Transmembrane helix</keyword>
<dbReference type="Proteomes" id="UP000579647">
    <property type="component" value="Unassembled WGS sequence"/>
</dbReference>
<evidence type="ECO:0000256" key="1">
    <source>
        <dbReference type="SAM" id="Phobius"/>
    </source>
</evidence>
<dbReference type="AlphaFoldDB" id="A0A840WU32"/>
<evidence type="ECO:0000313" key="2">
    <source>
        <dbReference type="EMBL" id="MBB5495076.1"/>
    </source>
</evidence>
<accession>A0A840WU32</accession>
<keyword evidence="1" id="KW-0812">Transmembrane</keyword>
<sequence length="35" mass="3749">MRPLVLVIALVLTLLAVLVGFTVLFLVGALPWSGR</sequence>
<comment type="caution">
    <text evidence="2">The sequence shown here is derived from an EMBL/GenBank/DDBJ whole genome shotgun (WGS) entry which is preliminary data.</text>
</comment>
<gene>
    <name evidence="2" type="ORF">HNR07_006213</name>
</gene>
<feature type="transmembrane region" description="Helical" evidence="1">
    <location>
        <begin position="6"/>
        <end position="30"/>
    </location>
</feature>
<organism evidence="2 3">
    <name type="scientific">Nocardiopsis metallicus</name>
    <dbReference type="NCBI Taxonomy" id="179819"/>
    <lineage>
        <taxon>Bacteria</taxon>
        <taxon>Bacillati</taxon>
        <taxon>Actinomycetota</taxon>
        <taxon>Actinomycetes</taxon>
        <taxon>Streptosporangiales</taxon>
        <taxon>Nocardiopsidaceae</taxon>
        <taxon>Nocardiopsis</taxon>
    </lineage>
</organism>